<dbReference type="Proteomes" id="UP000621500">
    <property type="component" value="Unassembled WGS sequence"/>
</dbReference>
<protein>
    <submittedName>
        <fullName evidence="1">Uncharacterized protein</fullName>
    </submittedName>
</protein>
<comment type="caution">
    <text evidence="1">The sequence shown here is derived from an EMBL/GenBank/DDBJ whole genome shotgun (WGS) entry which is preliminary data.</text>
</comment>
<keyword evidence="2" id="KW-1185">Reference proteome</keyword>
<proteinExistence type="predicted"/>
<evidence type="ECO:0000313" key="1">
    <source>
        <dbReference type="EMBL" id="GIH00360.1"/>
    </source>
</evidence>
<reference evidence="1 2" key="1">
    <citation type="submission" date="2021-01" db="EMBL/GenBank/DDBJ databases">
        <title>Whole genome shotgun sequence of Plantactinospora mayteni NBRC 109088.</title>
        <authorList>
            <person name="Komaki H."/>
            <person name="Tamura T."/>
        </authorList>
    </citation>
    <scope>NUCLEOTIDE SEQUENCE [LARGE SCALE GENOMIC DNA]</scope>
    <source>
        <strain evidence="1 2">NBRC 109088</strain>
    </source>
</reference>
<accession>A0ABQ4F0D6</accession>
<evidence type="ECO:0000313" key="2">
    <source>
        <dbReference type="Proteomes" id="UP000621500"/>
    </source>
</evidence>
<dbReference type="EMBL" id="BONX01000052">
    <property type="protein sequence ID" value="GIH00360.1"/>
    <property type="molecule type" value="Genomic_DNA"/>
</dbReference>
<organism evidence="1 2">
    <name type="scientific">Plantactinospora mayteni</name>
    <dbReference type="NCBI Taxonomy" id="566021"/>
    <lineage>
        <taxon>Bacteria</taxon>
        <taxon>Bacillati</taxon>
        <taxon>Actinomycetota</taxon>
        <taxon>Actinomycetes</taxon>
        <taxon>Micromonosporales</taxon>
        <taxon>Micromonosporaceae</taxon>
        <taxon>Plantactinospora</taxon>
    </lineage>
</organism>
<gene>
    <name evidence="1" type="ORF">Pma05_69320</name>
</gene>
<sequence>MSTHDEVRRPWDLKARVNRPLGSVAFVAPAARRPEWISTRVGRDDGPAVCGQPAVYEKCAARPPH</sequence>
<name>A0ABQ4F0D6_9ACTN</name>